<dbReference type="InParanoid" id="K1PDN9"/>
<evidence type="ECO:0000256" key="1">
    <source>
        <dbReference type="SAM" id="MobiDB-lite"/>
    </source>
</evidence>
<feature type="compositionally biased region" description="Basic and acidic residues" evidence="1">
    <location>
        <begin position="732"/>
        <end position="751"/>
    </location>
</feature>
<feature type="compositionally biased region" description="Polar residues" evidence="1">
    <location>
        <begin position="787"/>
        <end position="801"/>
    </location>
</feature>
<proteinExistence type="predicted"/>
<feature type="compositionally biased region" description="Basic and acidic residues" evidence="1">
    <location>
        <begin position="657"/>
        <end position="669"/>
    </location>
</feature>
<organism evidence="2">
    <name type="scientific">Magallana gigas</name>
    <name type="common">Pacific oyster</name>
    <name type="synonym">Crassostrea gigas</name>
    <dbReference type="NCBI Taxonomy" id="29159"/>
    <lineage>
        <taxon>Eukaryota</taxon>
        <taxon>Metazoa</taxon>
        <taxon>Spiralia</taxon>
        <taxon>Lophotrochozoa</taxon>
        <taxon>Mollusca</taxon>
        <taxon>Bivalvia</taxon>
        <taxon>Autobranchia</taxon>
        <taxon>Pteriomorphia</taxon>
        <taxon>Ostreida</taxon>
        <taxon>Ostreoidea</taxon>
        <taxon>Ostreidae</taxon>
        <taxon>Magallana</taxon>
    </lineage>
</organism>
<sequence>MEEFNTFSPTYTYSLCKTGSVDSGIGSLDMSPGCCDEYVVRRLFVFIKDNLIFESLQDGLMQKKPNLNHRHRNLKTPCLQEHEEFLNEELEPLDICDLLFEEGAMEISAHDKITETSRRQKQMKYLLETVNGNENDCFHFFLYILQKEGYESILEELKKSGPGAVGAVPHEQSENLRLSLRVAREPDDVGNGDIHMRLSVGGRTGPQVEQVLQDSHSSGTEILEEAILHGVVDIRGVSSGSIVLQLRPVTDQTVQTLLNVRDNNRLVEMIVGMLKKVNIASMMDGTEPLEIKVQVYKANPVGAISKAEDAEPIKKRLKAHRNVLISELEPRAIAHVLSKFKAFAKSAIDSVLNADSCNDRVETLLSLVEDGDSEIVKEFVTALKDLGYISIVELIDPPDIHNRAGENLMILEMTFVEDQIHSSSEGVLFEAVITLSHTDINRNKNNPSTVPPVIEKHLDLSLNVAATARENNQMLKSYADVNTEGKLSSDSNGNSVDIQEVDEQFKSLSFLETKDDNIRTKDETRNKDVQVDETAESADGKTYKVLHFLKKEIVKEEKEQFDVKDLKQTPLDVEHHDAKPCSEQPENVPVVYTNIPSPSEPVMTPSDKMNESHKPDRAKSKLGDSTKDQEDEKSSDIWTPSYETQISGVSSTGENSADEKIARLDKDLEVGQEQIESVSETENNETDHDRENEESESDPDSSSGESAQDENKSEAGGQGPKKRQRRRKKGKRDYLKKQERKEKNKTLKESLETVVEDSNSSFKKERTKMGNESSSTSTTTTKYLSVMNVSSSLPTSSSECNLASGLERQIGIGGKPVQFQQPSEEGPESGSSVDPKPNQKNEAGAKEEKTFASVVAEGPHRMTTRSRSDHVEITFHAIASKKFVENPIENDLD</sequence>
<dbReference type="AlphaFoldDB" id="K1PDN9"/>
<feature type="compositionally biased region" description="Low complexity" evidence="1">
    <location>
        <begin position="822"/>
        <end position="832"/>
    </location>
</feature>
<reference evidence="2" key="1">
    <citation type="journal article" date="2012" name="Nature">
        <title>The oyster genome reveals stress adaptation and complexity of shell formation.</title>
        <authorList>
            <person name="Zhang G."/>
            <person name="Fang X."/>
            <person name="Guo X."/>
            <person name="Li L."/>
            <person name="Luo R."/>
            <person name="Xu F."/>
            <person name="Yang P."/>
            <person name="Zhang L."/>
            <person name="Wang X."/>
            <person name="Qi H."/>
            <person name="Xiong Z."/>
            <person name="Que H."/>
            <person name="Xie Y."/>
            <person name="Holland P.W."/>
            <person name="Paps J."/>
            <person name="Zhu Y."/>
            <person name="Wu F."/>
            <person name="Chen Y."/>
            <person name="Wang J."/>
            <person name="Peng C."/>
            <person name="Meng J."/>
            <person name="Yang L."/>
            <person name="Liu J."/>
            <person name="Wen B."/>
            <person name="Zhang N."/>
            <person name="Huang Z."/>
            <person name="Zhu Q."/>
            <person name="Feng Y."/>
            <person name="Mount A."/>
            <person name="Hedgecock D."/>
            <person name="Xu Z."/>
            <person name="Liu Y."/>
            <person name="Domazet-Loso T."/>
            <person name="Du Y."/>
            <person name="Sun X."/>
            <person name="Zhang S."/>
            <person name="Liu B."/>
            <person name="Cheng P."/>
            <person name="Jiang X."/>
            <person name="Li J."/>
            <person name="Fan D."/>
            <person name="Wang W."/>
            <person name="Fu W."/>
            <person name="Wang T."/>
            <person name="Wang B."/>
            <person name="Zhang J."/>
            <person name="Peng Z."/>
            <person name="Li Y."/>
            <person name="Li N."/>
            <person name="Wang J."/>
            <person name="Chen M."/>
            <person name="He Y."/>
            <person name="Tan F."/>
            <person name="Song X."/>
            <person name="Zheng Q."/>
            <person name="Huang R."/>
            <person name="Yang H."/>
            <person name="Du X."/>
            <person name="Chen L."/>
            <person name="Yang M."/>
            <person name="Gaffney P.M."/>
            <person name="Wang S."/>
            <person name="Luo L."/>
            <person name="She Z."/>
            <person name="Ming Y."/>
            <person name="Huang W."/>
            <person name="Zhang S."/>
            <person name="Huang B."/>
            <person name="Zhang Y."/>
            <person name="Qu T."/>
            <person name="Ni P."/>
            <person name="Miao G."/>
            <person name="Wang J."/>
            <person name="Wang Q."/>
            <person name="Steinberg C.E."/>
            <person name="Wang H."/>
            <person name="Li N."/>
            <person name="Qian L."/>
            <person name="Zhang G."/>
            <person name="Li Y."/>
            <person name="Yang H."/>
            <person name="Liu X."/>
            <person name="Wang J."/>
            <person name="Yin Y."/>
            <person name="Wang J."/>
        </authorList>
    </citation>
    <scope>NUCLEOTIDE SEQUENCE [LARGE SCALE GENOMIC DNA]</scope>
    <source>
        <strain evidence="2">05x7-T-G4-1.051#20</strain>
    </source>
</reference>
<accession>K1PDN9</accession>
<dbReference type="InterPro" id="IPR011029">
    <property type="entry name" value="DEATH-like_dom_sf"/>
</dbReference>
<evidence type="ECO:0008006" key="3">
    <source>
        <dbReference type="Google" id="ProtNLM"/>
    </source>
</evidence>
<dbReference type="HOGENOM" id="CLU_323727_0_0_1"/>
<evidence type="ECO:0000313" key="2">
    <source>
        <dbReference type="EMBL" id="EKC22002.1"/>
    </source>
</evidence>
<dbReference type="CDD" id="cd01671">
    <property type="entry name" value="CARD"/>
    <property type="match status" value="1"/>
</dbReference>
<dbReference type="SUPFAM" id="SSF47986">
    <property type="entry name" value="DEATH domain"/>
    <property type="match status" value="2"/>
</dbReference>
<dbReference type="Gene3D" id="1.10.533.10">
    <property type="entry name" value="Death Domain, Fas"/>
    <property type="match status" value="2"/>
</dbReference>
<dbReference type="EMBL" id="JH817265">
    <property type="protein sequence ID" value="EKC22002.1"/>
    <property type="molecule type" value="Genomic_DNA"/>
</dbReference>
<feature type="compositionally biased region" description="Basic residues" evidence="1">
    <location>
        <begin position="720"/>
        <end position="731"/>
    </location>
</feature>
<feature type="compositionally biased region" description="Polar residues" evidence="1">
    <location>
        <begin position="636"/>
        <end position="655"/>
    </location>
</feature>
<name>K1PDN9_MAGGI</name>
<protein>
    <recommendedName>
        <fullName evidence="3">CARD domain-containing protein</fullName>
    </recommendedName>
</protein>
<feature type="compositionally biased region" description="Basic and acidic residues" evidence="1">
    <location>
        <begin position="608"/>
        <end position="635"/>
    </location>
</feature>
<gene>
    <name evidence="2" type="ORF">CGI_10002994</name>
</gene>
<feature type="region of interest" description="Disordered" evidence="1">
    <location>
        <begin position="575"/>
        <end position="868"/>
    </location>
</feature>
<feature type="compositionally biased region" description="Basic and acidic residues" evidence="1">
    <location>
        <begin position="837"/>
        <end position="850"/>
    </location>
</feature>